<accession>A0A135P7Z2</accession>
<dbReference type="STRING" id="2052828.ATO67_18005"/>
<sequence length="72" mass="8243">MSQSKSREHAELAFSDVQSQFFGRGNAVEEIDHVTRSREEKTSRLREARLAKEEEDRLIAATKPAVKTRKKA</sequence>
<dbReference type="EMBL" id="LNUW01000004">
    <property type="protein sequence ID" value="KXG87547.1"/>
    <property type="molecule type" value="Genomic_DNA"/>
</dbReference>
<name>A0A135P7Z2_9HYPH</name>
<organism evidence="1 2">
    <name type="scientific">Agrobacterium bohemicum</name>
    <dbReference type="NCBI Taxonomy" id="2052828"/>
    <lineage>
        <taxon>Bacteria</taxon>
        <taxon>Pseudomonadati</taxon>
        <taxon>Pseudomonadota</taxon>
        <taxon>Alphaproteobacteria</taxon>
        <taxon>Hyphomicrobiales</taxon>
        <taxon>Rhizobiaceae</taxon>
        <taxon>Rhizobium/Agrobacterium group</taxon>
        <taxon>Agrobacterium</taxon>
    </lineage>
</organism>
<evidence type="ECO:0000313" key="1">
    <source>
        <dbReference type="EMBL" id="KXG87547.1"/>
    </source>
</evidence>
<protein>
    <submittedName>
        <fullName evidence="1">Uncharacterized protein</fullName>
    </submittedName>
</protein>
<dbReference type="RefSeq" id="WP_067652492.1">
    <property type="nucleotide sequence ID" value="NZ_KQ961034.1"/>
</dbReference>
<keyword evidence="2" id="KW-1185">Reference proteome</keyword>
<gene>
    <name evidence="1" type="ORF">ATO67_18005</name>
</gene>
<reference evidence="1 2" key="1">
    <citation type="submission" date="2015-11" db="EMBL/GenBank/DDBJ databases">
        <title>Draft genome sequence of Agrobacterium sp. R89-1.</title>
        <authorList>
            <person name="Zahradnik J."/>
            <person name="Kyslikova E."/>
            <person name="Palyzova A."/>
            <person name="Kyslik P."/>
        </authorList>
    </citation>
    <scope>NUCLEOTIDE SEQUENCE [LARGE SCALE GENOMIC DNA]</scope>
    <source>
        <strain evidence="1 2">R89-1</strain>
    </source>
</reference>
<proteinExistence type="predicted"/>
<comment type="caution">
    <text evidence="1">The sequence shown here is derived from an EMBL/GenBank/DDBJ whole genome shotgun (WGS) entry which is preliminary data.</text>
</comment>
<dbReference type="AlphaFoldDB" id="A0A135P7Z2"/>
<dbReference type="Proteomes" id="UP000070498">
    <property type="component" value="Unassembled WGS sequence"/>
</dbReference>
<evidence type="ECO:0000313" key="2">
    <source>
        <dbReference type="Proteomes" id="UP000070498"/>
    </source>
</evidence>